<dbReference type="SUPFAM" id="SSF82693">
    <property type="entry name" value="Multidrug efflux transporter AcrB pore domain, PN1, PN2, PC1 and PC2 subdomains"/>
    <property type="match status" value="3"/>
</dbReference>
<evidence type="ECO:0000256" key="1">
    <source>
        <dbReference type="SAM" id="Phobius"/>
    </source>
</evidence>
<feature type="transmembrane region" description="Helical" evidence="1">
    <location>
        <begin position="430"/>
        <end position="450"/>
    </location>
</feature>
<dbReference type="PRINTS" id="PR00702">
    <property type="entry name" value="ACRIFLAVINRP"/>
</dbReference>
<dbReference type="STRING" id="349095.SAMN05660299_01127"/>
<dbReference type="SUPFAM" id="SSF82866">
    <property type="entry name" value="Multidrug efflux transporter AcrB transmembrane domain"/>
    <property type="match status" value="2"/>
</dbReference>
<evidence type="ECO:0000313" key="2">
    <source>
        <dbReference type="EMBL" id="SDM56845.1"/>
    </source>
</evidence>
<dbReference type="AlphaFoldDB" id="A0A1G9UBE1"/>
<dbReference type="Gene3D" id="3.30.70.1440">
    <property type="entry name" value="Multidrug efflux transporter AcrB pore domain"/>
    <property type="match status" value="1"/>
</dbReference>
<dbReference type="PANTHER" id="PTHR32063:SF0">
    <property type="entry name" value="SWARMING MOTILITY PROTEIN SWRC"/>
    <property type="match status" value="1"/>
</dbReference>
<dbReference type="GO" id="GO:0005886">
    <property type="term" value="C:plasma membrane"/>
    <property type="evidence" value="ECO:0007669"/>
    <property type="project" value="TreeGrafter"/>
</dbReference>
<dbReference type="Gene3D" id="3.30.70.1430">
    <property type="entry name" value="Multidrug efflux transporter AcrB pore domain"/>
    <property type="match status" value="2"/>
</dbReference>
<protein>
    <submittedName>
        <fullName evidence="2">Hydrophobic/amphiphilic exporter-1, HAE1 family</fullName>
    </submittedName>
</protein>
<feature type="transmembrane region" description="Helical" evidence="1">
    <location>
        <begin position="12"/>
        <end position="30"/>
    </location>
</feature>
<dbReference type="Proteomes" id="UP000199309">
    <property type="component" value="Unassembled WGS sequence"/>
</dbReference>
<dbReference type="EMBL" id="FNHQ01000009">
    <property type="protein sequence ID" value="SDM56845.1"/>
    <property type="molecule type" value="Genomic_DNA"/>
</dbReference>
<feature type="transmembrane region" description="Helical" evidence="1">
    <location>
        <begin position="534"/>
        <end position="552"/>
    </location>
</feature>
<proteinExistence type="predicted"/>
<dbReference type="Gene3D" id="1.20.1640.10">
    <property type="entry name" value="Multidrug efflux transporter AcrB transmembrane domain"/>
    <property type="match status" value="2"/>
</dbReference>
<dbReference type="Gene3D" id="3.30.2090.10">
    <property type="entry name" value="Multidrug efflux transporter AcrB TolC docking domain, DN and DC subdomains"/>
    <property type="match status" value="2"/>
</dbReference>
<evidence type="ECO:0000313" key="3">
    <source>
        <dbReference type="Proteomes" id="UP000199309"/>
    </source>
</evidence>
<dbReference type="PANTHER" id="PTHR32063">
    <property type="match status" value="1"/>
</dbReference>
<dbReference type="InterPro" id="IPR001036">
    <property type="entry name" value="Acrflvin-R"/>
</dbReference>
<gene>
    <name evidence="2" type="ORF">SAMN05660299_01127</name>
</gene>
<dbReference type="Gene3D" id="3.30.70.1320">
    <property type="entry name" value="Multidrug efflux transporter AcrB pore domain like"/>
    <property type="match status" value="1"/>
</dbReference>
<feature type="transmembrane region" description="Helical" evidence="1">
    <location>
        <begin position="847"/>
        <end position="869"/>
    </location>
</feature>
<name>A0A1G9UBE1_9FIRM</name>
<keyword evidence="1" id="KW-0472">Membrane</keyword>
<keyword evidence="1" id="KW-1133">Transmembrane helix</keyword>
<keyword evidence="3" id="KW-1185">Reference proteome</keyword>
<feature type="transmembrane region" description="Helical" evidence="1">
    <location>
        <begin position="462"/>
        <end position="491"/>
    </location>
</feature>
<feature type="transmembrane region" description="Helical" evidence="1">
    <location>
        <begin position="333"/>
        <end position="352"/>
    </location>
</feature>
<dbReference type="GO" id="GO:0042910">
    <property type="term" value="F:xenobiotic transmembrane transporter activity"/>
    <property type="evidence" value="ECO:0007669"/>
    <property type="project" value="TreeGrafter"/>
</dbReference>
<organism evidence="2 3">
    <name type="scientific">Megasphaera paucivorans</name>
    <dbReference type="NCBI Taxonomy" id="349095"/>
    <lineage>
        <taxon>Bacteria</taxon>
        <taxon>Bacillati</taxon>
        <taxon>Bacillota</taxon>
        <taxon>Negativicutes</taxon>
        <taxon>Veillonellales</taxon>
        <taxon>Veillonellaceae</taxon>
        <taxon>Megasphaera</taxon>
    </lineage>
</organism>
<dbReference type="Pfam" id="PF00873">
    <property type="entry name" value="ACR_tran"/>
    <property type="match status" value="1"/>
</dbReference>
<dbReference type="SUPFAM" id="SSF82714">
    <property type="entry name" value="Multidrug efflux transporter AcrB TolC docking domain, DN and DC subdomains"/>
    <property type="match status" value="2"/>
</dbReference>
<feature type="transmembrane region" description="Helical" evidence="1">
    <location>
        <begin position="951"/>
        <end position="970"/>
    </location>
</feature>
<reference evidence="2 3" key="1">
    <citation type="submission" date="2016-10" db="EMBL/GenBank/DDBJ databases">
        <authorList>
            <person name="de Groot N.N."/>
        </authorList>
    </citation>
    <scope>NUCLEOTIDE SEQUENCE [LARGE SCALE GENOMIC DNA]</scope>
    <source>
        <strain evidence="2 3">DSM 16981</strain>
    </source>
</reference>
<sequence>MSLPEISIKRPVFATVTLLALILLGIVSYLRMNVDEMPDVSYPYVTVSITYEGALPEQIDTQVTKKVEEAVGEAKGVKHIQSTSREGEAEIGVQFNLDIDPSVAAQDVRDKISAIRSELPDNIKEPVIARYDMKAAPVVAVALTSETANLRELSILVEDVIKPRLQKIGGVGQLKISGLQKREIQLLLDRDKMAAFGFSIPEITQRLQQENMDIPAGKLTEASQELSVRTAGNFKNPQDFLSIIIGTKNGAPVYYRQIGSVKDTIKDVETLARYDNQQAIGIEVGKQSGANAVNVAKQVKAELKNIQQGLPSGVTLYMVRDDAQRIEDSMHEVWFDLIIGGLFAVIVVLWFLGDWRSTLISAIAIPASIIATFFFMKLANFSINTMSLLGLSLSVGLLIDDAIVVIENIIRHRQMGKPAMEAAADGTKEIALAVMATTFTVVAVFIPVGFMSGVVGQYFKEFGLTIAFAVLVSLFIAFTLTPMMAALYLPVGQHYDAAGRMGQWWSKWNRWFDKMADAYAVILRKLLGQHRKKVLGASITLFVFSMMLFPYLGSSFIPTTDQAQFTVKVTTQAGQTVEALDNTTQKMIQELRSIPAIKYVYSTSSAKEQTLFVTLVPKKERQRSQNEVIIEVRNKLNRIPGVRIDIEQGDGKPVAVSITGDSVEKLGEITEQLRQKIESIAGVQDIVSSYRPGAPNLDIKIKTERANDLAVSTATIGNTLQTLLNGTVIGKYNDSDERVDIRTRLTVTDRNRPESLNAIYVPSEKTRSDGQKMLLPLSQVTEWQYTTSPAEISRYDRQKEIRLTANLEKTTLGDFNDQFYPSLKAIQMPVGYQVSAVGQSEDMEESFSSMAVALSLAVAFIFMILAAQFESYTEPFAIMLSLPLAIIGALFGLFLAGSDLSVISLIGIMMLMGLVTKNAILLIDFAKQRMQQAVPCNDALVDAARTRLRPILMTSIAMIFGMLPIALSIGPGAETRAPMAHAIIGGLLTSTLLTLVVVPVVYSLIHDWKARKSNFLNRSR</sequence>
<dbReference type="InterPro" id="IPR027463">
    <property type="entry name" value="AcrB_DN_DC_subdom"/>
</dbReference>
<feature type="transmembrane region" description="Helical" evidence="1">
    <location>
        <begin position="876"/>
        <end position="896"/>
    </location>
</feature>
<accession>A0A1G9UBE1</accession>
<dbReference type="RefSeq" id="WP_091649108.1">
    <property type="nucleotide sequence ID" value="NZ_FNHQ01000009.1"/>
</dbReference>
<feature type="transmembrane region" description="Helical" evidence="1">
    <location>
        <begin position="982"/>
        <end position="1005"/>
    </location>
</feature>
<feature type="transmembrane region" description="Helical" evidence="1">
    <location>
        <begin position="388"/>
        <end position="410"/>
    </location>
</feature>
<feature type="transmembrane region" description="Helical" evidence="1">
    <location>
        <begin position="902"/>
        <end position="923"/>
    </location>
</feature>
<keyword evidence="1" id="KW-0812">Transmembrane</keyword>
<dbReference type="OrthoDB" id="8270at2"/>
<feature type="transmembrane region" description="Helical" evidence="1">
    <location>
        <begin position="359"/>
        <end position="376"/>
    </location>
</feature>